<organism evidence="1 2">
    <name type="scientific">Nonomuraea roseoviolacea subsp. carminata</name>
    <dbReference type="NCBI Taxonomy" id="160689"/>
    <lineage>
        <taxon>Bacteria</taxon>
        <taxon>Bacillati</taxon>
        <taxon>Actinomycetota</taxon>
        <taxon>Actinomycetes</taxon>
        <taxon>Streptosporangiales</taxon>
        <taxon>Streptosporangiaceae</taxon>
        <taxon>Nonomuraea</taxon>
    </lineage>
</organism>
<name>A0ABT1K9X6_9ACTN</name>
<dbReference type="EMBL" id="JAMZEC010000001">
    <property type="protein sequence ID" value="MCP2350409.1"/>
    <property type="molecule type" value="Genomic_DNA"/>
</dbReference>
<reference evidence="1 2" key="1">
    <citation type="submission" date="2022-06" db="EMBL/GenBank/DDBJ databases">
        <title>Sequencing the genomes of 1000 actinobacteria strains.</title>
        <authorList>
            <person name="Klenk H.-P."/>
        </authorList>
    </citation>
    <scope>NUCLEOTIDE SEQUENCE [LARGE SCALE GENOMIC DNA]</scope>
    <source>
        <strain evidence="1 2">DSM 44170</strain>
    </source>
</reference>
<comment type="caution">
    <text evidence="1">The sequence shown here is derived from an EMBL/GenBank/DDBJ whole genome shotgun (WGS) entry which is preliminary data.</text>
</comment>
<evidence type="ECO:0000313" key="2">
    <source>
        <dbReference type="Proteomes" id="UP001320766"/>
    </source>
</evidence>
<gene>
    <name evidence="1" type="ORF">HD595_006531</name>
</gene>
<sequence length="36" mass="3706">MSVSLPFDALLRAGLVAHFSLAGGDPLLMLGHEGRG</sequence>
<protein>
    <recommendedName>
        <fullName evidence="3">Alpha/beta hydrolase</fullName>
    </recommendedName>
</protein>
<dbReference type="Proteomes" id="UP001320766">
    <property type="component" value="Unassembled WGS sequence"/>
</dbReference>
<proteinExistence type="predicted"/>
<evidence type="ECO:0000313" key="1">
    <source>
        <dbReference type="EMBL" id="MCP2350409.1"/>
    </source>
</evidence>
<accession>A0ABT1K9X6</accession>
<evidence type="ECO:0008006" key="3">
    <source>
        <dbReference type="Google" id="ProtNLM"/>
    </source>
</evidence>
<keyword evidence="2" id="KW-1185">Reference proteome</keyword>